<reference evidence="1 2" key="1">
    <citation type="submission" date="2023-10" db="EMBL/GenBank/DDBJ databases">
        <title>Psychrosphaera aquimaarina strain SW33 isolated from seawater.</title>
        <authorList>
            <person name="Bayburt H."/>
            <person name="Kim J.M."/>
            <person name="Choi B.J."/>
            <person name="Jeon C.O."/>
        </authorList>
    </citation>
    <scope>NUCLEOTIDE SEQUENCE [LARGE SCALE GENOMIC DNA]</scope>
    <source>
        <strain evidence="1 2">KCTC 52743</strain>
    </source>
</reference>
<dbReference type="RefSeq" id="WP_315947070.1">
    <property type="nucleotide sequence ID" value="NZ_JAWCUA010000007.1"/>
</dbReference>
<protein>
    <submittedName>
        <fullName evidence="1">Uncharacterized protein</fullName>
    </submittedName>
</protein>
<accession>A0ABU3R1P3</accession>
<evidence type="ECO:0000313" key="2">
    <source>
        <dbReference type="Proteomes" id="UP001257914"/>
    </source>
</evidence>
<dbReference type="EMBL" id="JAWCUA010000007">
    <property type="protein sequence ID" value="MDU0113459.1"/>
    <property type="molecule type" value="Genomic_DNA"/>
</dbReference>
<comment type="caution">
    <text evidence="1">The sequence shown here is derived from an EMBL/GenBank/DDBJ whole genome shotgun (WGS) entry which is preliminary data.</text>
</comment>
<organism evidence="1 2">
    <name type="scientific">Psychrosphaera aquimarina</name>
    <dbReference type="NCBI Taxonomy" id="2044854"/>
    <lineage>
        <taxon>Bacteria</taxon>
        <taxon>Pseudomonadati</taxon>
        <taxon>Pseudomonadota</taxon>
        <taxon>Gammaproteobacteria</taxon>
        <taxon>Alteromonadales</taxon>
        <taxon>Pseudoalteromonadaceae</taxon>
        <taxon>Psychrosphaera</taxon>
    </lineage>
</organism>
<evidence type="ECO:0000313" key="1">
    <source>
        <dbReference type="EMBL" id="MDU0113459.1"/>
    </source>
</evidence>
<gene>
    <name evidence="1" type="ORF">RT723_10710</name>
</gene>
<dbReference type="Proteomes" id="UP001257914">
    <property type="component" value="Unassembled WGS sequence"/>
</dbReference>
<name>A0ABU3R1P3_9GAMM</name>
<proteinExistence type="predicted"/>
<sequence length="384" mass="44485">MNIKLLLLFFLTVNEAYAKFHISDPVLIINENSVSVWPDNYKKPDRYISLMYQQGQENTSGSLIAKLDIDVYGKVQKCQTLYKDDEDFDLDIIEGTCRKWRFDLSTFTDTTLPNSFIFGLNFGTKKMKLPAEALSKAKEVMKTLPIADSSYVEQAERLSLTPPRGVQDNRTIFGVFVDGIKDDYTEDVIEYLTKTYYSRSRDVYNCTDNIPCNLKLYTRDEKQVAEYLISNDLFYRVEEGDNNSGAITKQNFSAFRVVAYHLSRNNKTIIKYFLTPYFHSFLQRMYVAFSMGYARSCLQDKDIYHYVEKYKKTTRRALTGTIISSQIYTSHDFKIDRAFKQKILSNYLDYVPLKDIAMGMKPVSIGLFFKDENIGCDSAEVKKS</sequence>
<keyword evidence="2" id="KW-1185">Reference proteome</keyword>